<dbReference type="GeneTree" id="ENSGT00530000063975"/>
<proteinExistence type="predicted"/>
<dbReference type="Ensembl" id="ENSKMAT00000026125.1">
    <property type="protein sequence ID" value="ENSKMAP00000025798.1"/>
    <property type="gene ID" value="ENSKMAG00000019125.1"/>
</dbReference>
<dbReference type="Proteomes" id="UP000264800">
    <property type="component" value="Unplaced"/>
</dbReference>
<dbReference type="Pfam" id="PF13649">
    <property type="entry name" value="Methyltransf_25"/>
    <property type="match status" value="1"/>
</dbReference>
<dbReference type="Gene3D" id="3.40.50.150">
    <property type="entry name" value="Vaccinia Virus protein VP39"/>
    <property type="match status" value="1"/>
</dbReference>
<dbReference type="PANTHER" id="PTHR43591">
    <property type="entry name" value="METHYLTRANSFERASE"/>
    <property type="match status" value="1"/>
</dbReference>
<dbReference type="PANTHER" id="PTHR43591:SF101">
    <property type="entry name" value="METHYLTRANSFERASE-LIKE PROTEIN 27"/>
    <property type="match status" value="1"/>
</dbReference>
<feature type="domain" description="Methyltransferase" evidence="1">
    <location>
        <begin position="70"/>
        <end position="162"/>
    </location>
</feature>
<dbReference type="GeneID" id="108248406"/>
<keyword evidence="3" id="KW-1185">Reference proteome</keyword>
<dbReference type="STRING" id="37003.ENSKMAP00000025798"/>
<evidence type="ECO:0000313" key="3">
    <source>
        <dbReference type="Proteomes" id="UP000264800"/>
    </source>
</evidence>
<dbReference type="InterPro" id="IPR029063">
    <property type="entry name" value="SAM-dependent_MTases_sf"/>
</dbReference>
<dbReference type="CDD" id="cd02440">
    <property type="entry name" value="AdoMet_MTases"/>
    <property type="match status" value="1"/>
</dbReference>
<reference evidence="2" key="2">
    <citation type="submission" date="2025-09" db="UniProtKB">
        <authorList>
            <consortium name="Ensembl"/>
        </authorList>
    </citation>
    <scope>IDENTIFICATION</scope>
</reference>
<dbReference type="InterPro" id="IPR041698">
    <property type="entry name" value="Methyltransf_25"/>
</dbReference>
<dbReference type="KEGG" id="kmr:108248406"/>
<protein>
    <submittedName>
        <fullName evidence="2">Methyltransferase like 27</fullName>
    </submittedName>
</protein>
<name>A0A3Q3B839_KRYMA</name>
<dbReference type="OrthoDB" id="3647at2759"/>
<dbReference type="SUPFAM" id="SSF53335">
    <property type="entry name" value="S-adenosyl-L-methionine-dependent methyltransferases"/>
    <property type="match status" value="1"/>
</dbReference>
<organism evidence="2 3">
    <name type="scientific">Kryptolebias marmoratus</name>
    <name type="common">Mangrove killifish</name>
    <name type="synonym">Rivulus marmoratus</name>
    <dbReference type="NCBI Taxonomy" id="37003"/>
    <lineage>
        <taxon>Eukaryota</taxon>
        <taxon>Metazoa</taxon>
        <taxon>Chordata</taxon>
        <taxon>Craniata</taxon>
        <taxon>Vertebrata</taxon>
        <taxon>Euteleostomi</taxon>
        <taxon>Actinopterygii</taxon>
        <taxon>Neopterygii</taxon>
        <taxon>Teleostei</taxon>
        <taxon>Neoteleostei</taxon>
        <taxon>Acanthomorphata</taxon>
        <taxon>Ovalentaria</taxon>
        <taxon>Atherinomorphae</taxon>
        <taxon>Cyprinodontiformes</taxon>
        <taxon>Rivulidae</taxon>
        <taxon>Kryptolebias</taxon>
    </lineage>
</organism>
<accession>A0A3Q3B839</accession>
<dbReference type="OMA" id="DCMALYE"/>
<evidence type="ECO:0000259" key="1">
    <source>
        <dbReference type="Pfam" id="PF13649"/>
    </source>
</evidence>
<evidence type="ECO:0000313" key="2">
    <source>
        <dbReference type="Ensembl" id="ENSKMAP00000025798.1"/>
    </source>
</evidence>
<dbReference type="CTD" id="155368"/>
<dbReference type="AlphaFoldDB" id="A0A3Q3B839"/>
<reference evidence="2" key="1">
    <citation type="submission" date="2025-08" db="UniProtKB">
        <authorList>
            <consortium name="Ensembl"/>
        </authorList>
    </citation>
    <scope>IDENTIFICATION</scope>
</reference>
<sequence length="227" mass="24967">MSANTNTFESIKAVLLSAHKHCSSTDKVKFYDTWAETYDQDVAVLDYRAPSLAANCIASHFSGERETSVVLDVACGTGLMAKQMRKHGFRCFVGVDGSEAMLDKARESGLYQDLKHLVLDKDPLPTQFAGSFDVVVVVGAMCAGHISFNVARDLFNAIKPGGCICLTTRSNPENLEYKASLDLELKKIEEEGLGTCLEVIEVEDWERGVLEHDGGYISGVVYLYKRI</sequence>
<dbReference type="RefSeq" id="XP_017292660.1">
    <property type="nucleotide sequence ID" value="XM_017437171.3"/>
</dbReference>